<name>A0A1I5NHB9_9PSEU</name>
<evidence type="ECO:0000256" key="1">
    <source>
        <dbReference type="SAM" id="Phobius"/>
    </source>
</evidence>
<reference evidence="2 3" key="1">
    <citation type="submission" date="2016-10" db="EMBL/GenBank/DDBJ databases">
        <authorList>
            <person name="de Groot N.N."/>
        </authorList>
    </citation>
    <scope>NUCLEOTIDE SEQUENCE [LARGE SCALE GENOMIC DNA]</scope>
    <source>
        <strain evidence="2 3">DSM 44637</strain>
    </source>
</reference>
<feature type="transmembrane region" description="Helical" evidence="1">
    <location>
        <begin position="113"/>
        <end position="132"/>
    </location>
</feature>
<keyword evidence="1" id="KW-0812">Transmembrane</keyword>
<keyword evidence="1" id="KW-1133">Transmembrane helix</keyword>
<dbReference type="NCBIfam" id="NF041646">
    <property type="entry name" value="VC0807_fam"/>
    <property type="match status" value="1"/>
</dbReference>
<feature type="transmembrane region" description="Helical" evidence="1">
    <location>
        <begin position="85"/>
        <end position="106"/>
    </location>
</feature>
<feature type="transmembrane region" description="Helical" evidence="1">
    <location>
        <begin position="61"/>
        <end position="79"/>
    </location>
</feature>
<gene>
    <name evidence="2" type="ORF">SAMN05421854_104397</name>
</gene>
<accession>A0A1I5NHB9</accession>
<organism evidence="2 3">
    <name type="scientific">Amycolatopsis rubida</name>
    <dbReference type="NCBI Taxonomy" id="112413"/>
    <lineage>
        <taxon>Bacteria</taxon>
        <taxon>Bacillati</taxon>
        <taxon>Actinomycetota</taxon>
        <taxon>Actinomycetes</taxon>
        <taxon>Pseudonocardiales</taxon>
        <taxon>Pseudonocardiaceae</taxon>
        <taxon>Amycolatopsis</taxon>
    </lineage>
</organism>
<dbReference type="Proteomes" id="UP000199137">
    <property type="component" value="Unassembled WGS sequence"/>
</dbReference>
<dbReference type="STRING" id="112413.SAMN05421854_104397"/>
<evidence type="ECO:0000313" key="3">
    <source>
        <dbReference type="Proteomes" id="UP000199137"/>
    </source>
</evidence>
<evidence type="ECO:0000313" key="2">
    <source>
        <dbReference type="EMBL" id="SFP21154.1"/>
    </source>
</evidence>
<feature type="transmembrane region" description="Helical" evidence="1">
    <location>
        <begin position="144"/>
        <end position="163"/>
    </location>
</feature>
<protein>
    <submittedName>
        <fullName evidence="2">Intracellular septation protein A</fullName>
    </submittedName>
</protein>
<dbReference type="AlphaFoldDB" id="A0A1I5NHB9"/>
<feature type="transmembrane region" description="Helical" evidence="1">
    <location>
        <begin position="201"/>
        <end position="219"/>
    </location>
</feature>
<feature type="transmembrane region" description="Helical" evidence="1">
    <location>
        <begin position="225"/>
        <end position="247"/>
    </location>
</feature>
<keyword evidence="1" id="KW-0472">Membrane</keyword>
<sequence length="260" mass="27837">MRCAAYPRVEKSLHPTLDFSTRGYACGGKTTGGGDRSVFRVNPSSQAKLGEYGMTSHARTMITALFLDVGLPVVAYYAANLLGASAYVSLLIGTVVAGVRTIWVAVAQRRLDLFSSFLVLLFGLGLALSFVTGDPRLLLAKESVTTFCAGVALAGSCVLNRPLAYYAARRFARSAGGDQQREFEATAGGAALRRRWYQVSLVWGVGLIADSVLRIVGVYTLPFDTAAACSQALLVVAFAGLIGWTLLTRRRGEQAVQRRS</sequence>
<proteinExistence type="predicted"/>
<dbReference type="EMBL" id="FOWC01000004">
    <property type="protein sequence ID" value="SFP21154.1"/>
    <property type="molecule type" value="Genomic_DNA"/>
</dbReference>